<evidence type="ECO:0000256" key="7">
    <source>
        <dbReference type="PIRNR" id="PIRNR027744"/>
    </source>
</evidence>
<dbReference type="InterPro" id="IPR001452">
    <property type="entry name" value="SH3_domain"/>
</dbReference>
<dbReference type="InterPro" id="IPR001683">
    <property type="entry name" value="PX_dom"/>
</dbReference>
<feature type="binding site" evidence="8">
    <location>
        <position position="335"/>
    </location>
    <ligand>
        <name>a 1,2-diacyl-sn-glycero-3-phospho-(1D-myo-inositol-4,5-bisphosphate)</name>
        <dbReference type="ChEBI" id="CHEBI:58456"/>
    </ligand>
</feature>
<evidence type="ECO:0000256" key="8">
    <source>
        <dbReference type="PIRSR" id="PIRSR027744-1"/>
    </source>
</evidence>
<evidence type="ECO:0000256" key="2">
    <source>
        <dbReference type="ARBA" id="ARBA00010883"/>
    </source>
</evidence>
<feature type="compositionally biased region" description="Low complexity" evidence="10">
    <location>
        <begin position="178"/>
        <end position="193"/>
    </location>
</feature>
<dbReference type="SMART" id="SM00312">
    <property type="entry name" value="PX"/>
    <property type="match status" value="1"/>
</dbReference>
<comment type="subcellular location">
    <subcellularLocation>
        <location evidence="1">Cytoplasmic vesicle membrane</location>
        <topology evidence="1">Peripheral membrane protein</topology>
        <orientation evidence="1">Cytoplasmic side</orientation>
    </subcellularLocation>
</comment>
<gene>
    <name evidence="14" type="primary">LOC118409249</name>
</gene>
<reference evidence="13" key="1">
    <citation type="journal article" date="2020" name="Nat. Ecol. Evol.">
        <title>Deeply conserved synteny resolves early events in vertebrate evolution.</title>
        <authorList>
            <person name="Simakov O."/>
            <person name="Marletaz F."/>
            <person name="Yue J.X."/>
            <person name="O'Connell B."/>
            <person name="Jenkins J."/>
            <person name="Brandt A."/>
            <person name="Calef R."/>
            <person name="Tung C.H."/>
            <person name="Huang T.K."/>
            <person name="Schmutz J."/>
            <person name="Satoh N."/>
            <person name="Yu J.K."/>
            <person name="Putnam N.H."/>
            <person name="Green R.E."/>
            <person name="Rokhsar D.S."/>
        </authorList>
    </citation>
    <scope>NUCLEOTIDE SEQUENCE [LARGE SCALE GENOMIC DNA]</scope>
    <source>
        <strain evidence="13">S238N-H82</strain>
    </source>
</reference>
<dbReference type="InterPro" id="IPR014536">
    <property type="entry name" value="Snx9_fam"/>
</dbReference>
<dbReference type="Proteomes" id="UP000001554">
    <property type="component" value="Chromosome 1"/>
</dbReference>
<dbReference type="Gene3D" id="1.20.1270.60">
    <property type="entry name" value="Arfaptin homology (AH) domain/BAR domain"/>
    <property type="match status" value="1"/>
</dbReference>
<keyword evidence="5" id="KW-0472">Membrane</keyword>
<dbReference type="GO" id="GO:0035091">
    <property type="term" value="F:phosphatidylinositol binding"/>
    <property type="evidence" value="ECO:0000318"/>
    <property type="project" value="GO_Central"/>
</dbReference>
<dbReference type="GO" id="GO:0015031">
    <property type="term" value="P:protein transport"/>
    <property type="evidence" value="ECO:0007669"/>
    <property type="project" value="UniProtKB-KW"/>
</dbReference>
<dbReference type="KEGG" id="bfo:118409249"/>
<evidence type="ECO:0000256" key="10">
    <source>
        <dbReference type="SAM" id="MobiDB-lite"/>
    </source>
</evidence>
<dbReference type="InterPro" id="IPR027267">
    <property type="entry name" value="AH/BAR_dom_sf"/>
</dbReference>
<reference evidence="14" key="2">
    <citation type="submission" date="2025-08" db="UniProtKB">
        <authorList>
            <consortium name="RefSeq"/>
        </authorList>
    </citation>
    <scope>IDENTIFICATION</scope>
    <source>
        <strain evidence="14">S238N-H82</strain>
        <tissue evidence="14">Testes</tissue>
    </source>
</reference>
<comment type="similarity">
    <text evidence="2 7">Belongs to the sorting nexin family.</text>
</comment>
<dbReference type="CDD" id="cd07626">
    <property type="entry name" value="BAR_SNX9_like"/>
    <property type="match status" value="1"/>
</dbReference>
<dbReference type="PROSITE" id="PS50195">
    <property type="entry name" value="PX"/>
    <property type="match status" value="1"/>
</dbReference>
<dbReference type="OMA" id="TENRIIC"/>
<feature type="compositionally biased region" description="Acidic residues" evidence="10">
    <location>
        <begin position="167"/>
        <end position="177"/>
    </location>
</feature>
<feature type="domain" description="PX" evidence="12">
    <location>
        <begin position="259"/>
        <end position="368"/>
    </location>
</feature>
<dbReference type="Pfam" id="PF00018">
    <property type="entry name" value="SH3_1"/>
    <property type="match status" value="1"/>
</dbReference>
<dbReference type="Pfam" id="PF00787">
    <property type="entry name" value="PX"/>
    <property type="match status" value="1"/>
</dbReference>
<feature type="region of interest" description="Disordered" evidence="10">
    <location>
        <begin position="62"/>
        <end position="207"/>
    </location>
</feature>
<dbReference type="PANTHER" id="PTHR45827:SF1">
    <property type="entry name" value="SORTING NEXIN"/>
    <property type="match status" value="1"/>
</dbReference>
<evidence type="ECO:0000259" key="12">
    <source>
        <dbReference type="PROSITE" id="PS50195"/>
    </source>
</evidence>
<dbReference type="GO" id="GO:0030659">
    <property type="term" value="C:cytoplasmic vesicle membrane"/>
    <property type="evidence" value="ECO:0007669"/>
    <property type="project" value="UniProtKB-SubCell"/>
</dbReference>
<dbReference type="PROSITE" id="PS50002">
    <property type="entry name" value="SH3"/>
    <property type="match status" value="1"/>
</dbReference>
<evidence type="ECO:0000256" key="4">
    <source>
        <dbReference type="ARBA" id="ARBA00022927"/>
    </source>
</evidence>
<dbReference type="GO" id="GO:0031410">
    <property type="term" value="C:cytoplasmic vesicle"/>
    <property type="evidence" value="ECO:0000318"/>
    <property type="project" value="GO_Central"/>
</dbReference>
<dbReference type="GO" id="GO:0016197">
    <property type="term" value="P:endosomal transport"/>
    <property type="evidence" value="ECO:0000318"/>
    <property type="project" value="GO_Central"/>
</dbReference>
<dbReference type="RefSeq" id="XP_035666015.1">
    <property type="nucleotide sequence ID" value="XM_035810122.1"/>
</dbReference>
<evidence type="ECO:0000256" key="1">
    <source>
        <dbReference type="ARBA" id="ARBA00004180"/>
    </source>
</evidence>
<keyword evidence="4" id="KW-0653">Protein transport</keyword>
<keyword evidence="6" id="KW-0968">Cytoplasmic vesicle</keyword>
<dbReference type="AlphaFoldDB" id="A0A9J7HWG5"/>
<feature type="domain" description="SH3" evidence="11">
    <location>
        <begin position="20"/>
        <end position="82"/>
    </location>
</feature>
<evidence type="ECO:0000256" key="6">
    <source>
        <dbReference type="ARBA" id="ARBA00023329"/>
    </source>
</evidence>
<dbReference type="InterPro" id="IPR019497">
    <property type="entry name" value="Sorting_nexin_WASP-bd-dom"/>
</dbReference>
<dbReference type="PRINTS" id="PR00452">
    <property type="entry name" value="SH3DOMAIN"/>
</dbReference>
<dbReference type="SMART" id="SM00326">
    <property type="entry name" value="SH3"/>
    <property type="match status" value="1"/>
</dbReference>
<dbReference type="OrthoDB" id="10254720at2759"/>
<evidence type="ECO:0000313" key="14">
    <source>
        <dbReference type="RefSeq" id="XP_035666015.1"/>
    </source>
</evidence>
<feature type="binding site" evidence="8">
    <location>
        <position position="297"/>
    </location>
    <ligand>
        <name>a 1,2-diacyl-sn-glycero-3-phospho-(1D-myo-inositol-4,5-bisphosphate)</name>
        <dbReference type="ChEBI" id="CHEBI:58456"/>
    </ligand>
</feature>
<dbReference type="FunFam" id="3.30.1520.10:FF:000004">
    <property type="entry name" value="Sorting nexin"/>
    <property type="match status" value="1"/>
</dbReference>
<dbReference type="InterPro" id="IPR036871">
    <property type="entry name" value="PX_dom_sf"/>
</dbReference>
<name>A0A9J7HWG5_BRAFL</name>
<keyword evidence="3 9" id="KW-0728">SH3 domain</keyword>
<evidence type="ECO:0000259" key="11">
    <source>
        <dbReference type="PROSITE" id="PS50002"/>
    </source>
</evidence>
<organism evidence="13 14">
    <name type="scientific">Branchiostoma floridae</name>
    <name type="common">Florida lancelet</name>
    <name type="synonym">Amphioxus</name>
    <dbReference type="NCBI Taxonomy" id="7739"/>
    <lineage>
        <taxon>Eukaryota</taxon>
        <taxon>Metazoa</taxon>
        <taxon>Chordata</taxon>
        <taxon>Cephalochordata</taxon>
        <taxon>Leptocardii</taxon>
        <taxon>Amphioxiformes</taxon>
        <taxon>Branchiostomatidae</taxon>
        <taxon>Branchiostoma</taxon>
    </lineage>
</organism>
<dbReference type="Pfam" id="PF10456">
    <property type="entry name" value="BAR_3_WASP_bdg"/>
    <property type="match status" value="1"/>
</dbReference>
<proteinExistence type="inferred from homology"/>
<dbReference type="Gene3D" id="3.30.1520.10">
    <property type="entry name" value="Phox-like domain"/>
    <property type="match status" value="1"/>
</dbReference>
<dbReference type="InterPro" id="IPR036028">
    <property type="entry name" value="SH3-like_dom_sf"/>
</dbReference>
<protein>
    <recommendedName>
        <fullName evidence="7">Sorting nexin</fullName>
    </recommendedName>
</protein>
<dbReference type="GeneID" id="118409249"/>
<dbReference type="GO" id="GO:0097320">
    <property type="term" value="P:plasma membrane tubulation"/>
    <property type="evidence" value="ECO:0000318"/>
    <property type="project" value="GO_Central"/>
</dbReference>
<dbReference type="GO" id="GO:0000278">
    <property type="term" value="P:mitotic cell cycle"/>
    <property type="evidence" value="ECO:0007669"/>
    <property type="project" value="InterPro"/>
</dbReference>
<dbReference type="SUPFAM" id="SSF64268">
    <property type="entry name" value="PX domain"/>
    <property type="match status" value="1"/>
</dbReference>
<feature type="compositionally biased region" description="Polar residues" evidence="10">
    <location>
        <begin position="194"/>
        <end position="204"/>
    </location>
</feature>
<keyword evidence="13" id="KW-1185">Reference proteome</keyword>
<dbReference type="Gene3D" id="2.30.30.40">
    <property type="entry name" value="SH3 Domains"/>
    <property type="match status" value="1"/>
</dbReference>
<dbReference type="GO" id="GO:0005886">
    <property type="term" value="C:plasma membrane"/>
    <property type="evidence" value="ECO:0000318"/>
    <property type="project" value="GO_Central"/>
</dbReference>
<dbReference type="CDD" id="cd06862">
    <property type="entry name" value="PX_SNX9_18_like"/>
    <property type="match status" value="1"/>
</dbReference>
<evidence type="ECO:0000256" key="5">
    <source>
        <dbReference type="ARBA" id="ARBA00023136"/>
    </source>
</evidence>
<dbReference type="CDD" id="cd11763">
    <property type="entry name" value="SH3_SNX9_like"/>
    <property type="match status" value="1"/>
</dbReference>
<sequence>MSGSADQKNKRAVLRPVADMGEEKVRVLYDFEGVAENGELTIYTDEILTIVRKDVGEGWWEGQNDRGESGYFPSAYVEDSGSGGAVTDTPPTTDSSYYNGSQDTSATTYTPESASATDQWNDPSTQYQNTAATDPWDQGVANTAYSSSYGQDSWGDTATAQAGGQDEGWDDDWDDDGASTGSSTATTPTSPTTKTMSNDASKSGGTMRKSLNRFSMFVKSGGEAFILGTTKSAGSTKNRVCVTETQEGGWSWGPNPAPYKVTVADPKKDSKLKGLKSFITYQLTPDNTNQTVSRRYKHFDWLYERLIEKFTTIAVPPLPEKQVTGRYEENFVEGRRQQLQLWVDRMSCHPVVAQSEVFQFFLQSPSDKTWKDGKRRAEKDPLVGGAFFHTVEAPQARLEAARIDTNMENFNKFQKSMDDSVKNLLAVAAESTKKHMGGFKREYQRVGEAFTKLGTTFDLDKKPSSKPLTTALWKTGAAYFEIGKMFEEQPQHDLNALMLKVDEYKGILSTFPDILQSMKGTMTKVRDCQRMVVEGKMSGDELEEVGARADVITYTTLAEIQHFHEMRVVDFKAIAQHFLTEQIEFYGKIKATLEESLKNYENV</sequence>
<feature type="binding site" evidence="8">
    <location>
        <position position="295"/>
    </location>
    <ligand>
        <name>a 1,2-diacyl-sn-glycero-3-phospho-(1D-myo-inositol-4,5-bisphosphate)</name>
        <dbReference type="ChEBI" id="CHEBI:58456"/>
    </ligand>
</feature>
<dbReference type="GO" id="GO:0006897">
    <property type="term" value="P:endocytosis"/>
    <property type="evidence" value="ECO:0000318"/>
    <property type="project" value="GO_Central"/>
</dbReference>
<dbReference type="SUPFAM" id="SSF50044">
    <property type="entry name" value="SH3-domain"/>
    <property type="match status" value="1"/>
</dbReference>
<accession>A0A9J7HWG5</accession>
<keyword evidence="4" id="KW-0813">Transport</keyword>
<evidence type="ECO:0000313" key="13">
    <source>
        <dbReference type="Proteomes" id="UP000001554"/>
    </source>
</evidence>
<feature type="compositionally biased region" description="Polar residues" evidence="10">
    <location>
        <begin position="89"/>
        <end position="132"/>
    </location>
</feature>
<dbReference type="PIRSF" id="PIRSF027744">
    <property type="entry name" value="Snx9"/>
    <property type="match status" value="1"/>
</dbReference>
<evidence type="ECO:0000256" key="3">
    <source>
        <dbReference type="ARBA" id="ARBA00022443"/>
    </source>
</evidence>
<evidence type="ECO:0000256" key="9">
    <source>
        <dbReference type="PROSITE-ProRule" id="PRU00192"/>
    </source>
</evidence>
<dbReference type="PANTHER" id="PTHR45827">
    <property type="entry name" value="SORTING NEXIN"/>
    <property type="match status" value="1"/>
</dbReference>
<feature type="compositionally biased region" description="Polar residues" evidence="10">
    <location>
        <begin position="140"/>
        <end position="159"/>
    </location>
</feature>